<keyword evidence="4" id="KW-1185">Reference proteome</keyword>
<feature type="signal peptide" evidence="2">
    <location>
        <begin position="1"/>
        <end position="18"/>
    </location>
</feature>
<dbReference type="OrthoDB" id="10021598at2759"/>
<protein>
    <submittedName>
        <fullName evidence="3">Uncharacterized protein</fullName>
    </submittedName>
</protein>
<organism evidence="3 4">
    <name type="scientific">Psylliodes chrysocephalus</name>
    <dbReference type="NCBI Taxonomy" id="3402493"/>
    <lineage>
        <taxon>Eukaryota</taxon>
        <taxon>Metazoa</taxon>
        <taxon>Ecdysozoa</taxon>
        <taxon>Arthropoda</taxon>
        <taxon>Hexapoda</taxon>
        <taxon>Insecta</taxon>
        <taxon>Pterygota</taxon>
        <taxon>Neoptera</taxon>
        <taxon>Endopterygota</taxon>
        <taxon>Coleoptera</taxon>
        <taxon>Polyphaga</taxon>
        <taxon>Cucujiformia</taxon>
        <taxon>Chrysomeloidea</taxon>
        <taxon>Chrysomelidae</taxon>
        <taxon>Galerucinae</taxon>
        <taxon>Alticini</taxon>
        <taxon>Psylliodes</taxon>
    </lineage>
</organism>
<feature type="compositionally biased region" description="Low complexity" evidence="1">
    <location>
        <begin position="208"/>
        <end position="239"/>
    </location>
</feature>
<feature type="region of interest" description="Disordered" evidence="1">
    <location>
        <begin position="100"/>
        <end position="178"/>
    </location>
</feature>
<dbReference type="PANTHER" id="PTHR39956">
    <property type="entry name" value="GH09530P-RELATED"/>
    <property type="match status" value="1"/>
</dbReference>
<feature type="region of interest" description="Disordered" evidence="1">
    <location>
        <begin position="208"/>
        <end position="267"/>
    </location>
</feature>
<dbReference type="PANTHER" id="PTHR39956:SF1">
    <property type="entry name" value="GH09530P-RELATED"/>
    <property type="match status" value="1"/>
</dbReference>
<evidence type="ECO:0000313" key="3">
    <source>
        <dbReference type="EMBL" id="CAH1101188.1"/>
    </source>
</evidence>
<evidence type="ECO:0000256" key="2">
    <source>
        <dbReference type="SAM" id="SignalP"/>
    </source>
</evidence>
<feature type="chain" id="PRO_5040251822" evidence="2">
    <location>
        <begin position="19"/>
        <end position="276"/>
    </location>
</feature>
<gene>
    <name evidence="3" type="ORF">PSYICH_LOCUS2392</name>
</gene>
<proteinExistence type="predicted"/>
<accession>A0A9P0CJF3</accession>
<dbReference type="Proteomes" id="UP001153636">
    <property type="component" value="Chromosome 11"/>
</dbReference>
<name>A0A9P0CJF3_9CUCU</name>
<dbReference type="AlphaFoldDB" id="A0A9P0CJF3"/>
<reference evidence="3" key="1">
    <citation type="submission" date="2022-01" db="EMBL/GenBank/DDBJ databases">
        <authorList>
            <person name="King R."/>
        </authorList>
    </citation>
    <scope>NUCLEOTIDE SEQUENCE</scope>
</reference>
<feature type="compositionally biased region" description="Polar residues" evidence="1">
    <location>
        <begin position="250"/>
        <end position="263"/>
    </location>
</feature>
<feature type="compositionally biased region" description="Low complexity" evidence="1">
    <location>
        <begin position="152"/>
        <end position="178"/>
    </location>
</feature>
<evidence type="ECO:0000313" key="4">
    <source>
        <dbReference type="Proteomes" id="UP001153636"/>
    </source>
</evidence>
<sequence>MMLLQLIINFGLLSLVYSYTKYGRSCQDIGCPNNQECVMQTDPCNYYHRQGECGSYPTCQKNSNLARSCSNYVCPPTKVCKMDGDTPKCIDDVSKAGHVGYNTQSQQSPVNQQHSVSANNGEKPHLYPQIPKRGETTPRPNIYRPVNTGSVYPQSQYPGYPQSQYPGYPQQQGSYPNQQAYPQQAYPQQAYPQQAYPQQVYPQQAYPQQVRPQQGYPQQNYPQQRYPQGQYAGYPQGNNRQNPAYPPTPSQGTSISDKITSGLKNIGGYLNKLGLK</sequence>
<dbReference type="EMBL" id="OV651823">
    <property type="protein sequence ID" value="CAH1101188.1"/>
    <property type="molecule type" value="Genomic_DNA"/>
</dbReference>
<keyword evidence="2" id="KW-0732">Signal</keyword>
<evidence type="ECO:0000256" key="1">
    <source>
        <dbReference type="SAM" id="MobiDB-lite"/>
    </source>
</evidence>
<feature type="compositionally biased region" description="Polar residues" evidence="1">
    <location>
        <begin position="101"/>
        <end position="120"/>
    </location>
</feature>